<dbReference type="EMBL" id="CAJOBH010003686">
    <property type="protein sequence ID" value="CAF3962032.1"/>
    <property type="molecule type" value="Genomic_DNA"/>
</dbReference>
<sequence>MAVSEGPFYVNNYYGLETYNNYGVVCKPKVEIVKTAQYAYDDSIRYAGPPAGWYPKKQQPRSYYDPFQAELKEDVLLVPKKYGGVVVAAAGSYYPPPPPPKPLPPYDAFVGLPMSGFPYGMELSTNGYPPLYKMAMKTCPPDEGYVWKPADPKNLYEAAKLAEEEDSDMARALLLADAGRGSVMVAGGVRGPEGGEAGVVVMSEALNMKRWYWTPVTLKPNASIAIKTPDDAYYLAYKGFGNVAMQREPYFWRTDKNGALKQMARLKLVRGSPPSKGSSSAAAAQDMYFLKNTTTGKVFSMLVGGLVNIDDIRASTAKAYGFTDNSQNVPIPFIVKEVRGMGGQRWSEHRALAMTKYEEEAAKKPCAIM</sequence>
<gene>
    <name evidence="2" type="ORF">BYL167_LOCUS11598</name>
    <name evidence="1" type="ORF">CJN711_LOCUS38975</name>
</gene>
<dbReference type="AlphaFoldDB" id="A0A816CPV5"/>
<dbReference type="Proteomes" id="UP000681967">
    <property type="component" value="Unassembled WGS sequence"/>
</dbReference>
<name>A0A816CPV5_9BILA</name>
<protein>
    <submittedName>
        <fullName evidence="1">Uncharacterized protein</fullName>
    </submittedName>
</protein>
<evidence type="ECO:0000313" key="3">
    <source>
        <dbReference type="Proteomes" id="UP000663855"/>
    </source>
</evidence>
<proteinExistence type="predicted"/>
<accession>A0A816CPV5</accession>
<dbReference type="EMBL" id="CAJNOV010019135">
    <property type="protein sequence ID" value="CAF1627992.1"/>
    <property type="molecule type" value="Genomic_DNA"/>
</dbReference>
<dbReference type="Proteomes" id="UP000663855">
    <property type="component" value="Unassembled WGS sequence"/>
</dbReference>
<comment type="caution">
    <text evidence="1">The sequence shown here is derived from an EMBL/GenBank/DDBJ whole genome shotgun (WGS) entry which is preliminary data.</text>
</comment>
<evidence type="ECO:0000313" key="2">
    <source>
        <dbReference type="EMBL" id="CAF3962032.1"/>
    </source>
</evidence>
<organism evidence="1 3">
    <name type="scientific">Rotaria magnacalcarata</name>
    <dbReference type="NCBI Taxonomy" id="392030"/>
    <lineage>
        <taxon>Eukaryota</taxon>
        <taxon>Metazoa</taxon>
        <taxon>Spiralia</taxon>
        <taxon>Gnathifera</taxon>
        <taxon>Rotifera</taxon>
        <taxon>Eurotatoria</taxon>
        <taxon>Bdelloidea</taxon>
        <taxon>Philodinida</taxon>
        <taxon>Philodinidae</taxon>
        <taxon>Rotaria</taxon>
    </lineage>
</organism>
<evidence type="ECO:0000313" key="1">
    <source>
        <dbReference type="EMBL" id="CAF1627992.1"/>
    </source>
</evidence>
<reference evidence="1" key="1">
    <citation type="submission" date="2021-02" db="EMBL/GenBank/DDBJ databases">
        <authorList>
            <person name="Nowell W R."/>
        </authorList>
    </citation>
    <scope>NUCLEOTIDE SEQUENCE</scope>
</reference>